<keyword evidence="5" id="KW-0288">FMN</keyword>
<comment type="caution">
    <text evidence="18">The sequence shown here is derived from an EMBL/GenBank/DDBJ whole genome shotgun (WGS) entry which is preliminary data.</text>
</comment>
<evidence type="ECO:0000256" key="10">
    <source>
        <dbReference type="ARBA" id="ARBA00022967"/>
    </source>
</evidence>
<keyword evidence="3" id="KW-0597">Phosphoprotein</keyword>
<evidence type="ECO:0000256" key="13">
    <source>
        <dbReference type="ARBA" id="ARBA00023004"/>
    </source>
</evidence>
<accession>A0ABU7M800</accession>
<keyword evidence="10" id="KW-1278">Translocase</keyword>
<evidence type="ECO:0000256" key="6">
    <source>
        <dbReference type="ARBA" id="ARBA00022692"/>
    </source>
</evidence>
<feature type="transmembrane region" description="Helical" evidence="16">
    <location>
        <begin position="257"/>
        <end position="273"/>
    </location>
</feature>
<keyword evidence="9" id="KW-0274">FAD</keyword>
<keyword evidence="14" id="KW-0411">Iron-sulfur</keyword>
<reference evidence="18 19" key="1">
    <citation type="submission" date="2024-01" db="EMBL/GenBank/DDBJ databases">
        <title>Draft genome sequence of Gordonia sp. LSe1-13.</title>
        <authorList>
            <person name="Suphannarot A."/>
            <person name="Mingma R."/>
        </authorList>
    </citation>
    <scope>NUCLEOTIDE SEQUENCE [LARGE SCALE GENOMIC DNA]</scope>
    <source>
        <strain evidence="18 19">LSe1-13</strain>
    </source>
</reference>
<dbReference type="Gene3D" id="3.40.50.80">
    <property type="entry name" value="Nucleotide-binding domain of ferredoxin-NADP reductase (FNR) module"/>
    <property type="match status" value="1"/>
</dbReference>
<feature type="domain" description="FAD-binding FR-type" evidence="17">
    <location>
        <begin position="278"/>
        <end position="389"/>
    </location>
</feature>
<evidence type="ECO:0000259" key="17">
    <source>
        <dbReference type="PROSITE" id="PS51384"/>
    </source>
</evidence>
<evidence type="ECO:0000256" key="9">
    <source>
        <dbReference type="ARBA" id="ARBA00022827"/>
    </source>
</evidence>
<protein>
    <submittedName>
        <fullName evidence="18">RnfABCDGE type electron transport complex subunit D</fullName>
    </submittedName>
</protein>
<feature type="transmembrane region" description="Helical" evidence="16">
    <location>
        <begin position="43"/>
        <end position="67"/>
    </location>
</feature>
<dbReference type="Pfam" id="PF03116">
    <property type="entry name" value="NQR2_RnfD_RnfE"/>
    <property type="match status" value="1"/>
</dbReference>
<keyword evidence="15 16" id="KW-0472">Membrane</keyword>
<evidence type="ECO:0000256" key="15">
    <source>
        <dbReference type="ARBA" id="ARBA00023136"/>
    </source>
</evidence>
<dbReference type="Gene3D" id="2.40.30.10">
    <property type="entry name" value="Translation factors"/>
    <property type="match status" value="1"/>
</dbReference>
<dbReference type="Proteomes" id="UP001347146">
    <property type="component" value="Unassembled WGS sequence"/>
</dbReference>
<feature type="transmembrane region" description="Helical" evidence="16">
    <location>
        <begin position="143"/>
        <end position="165"/>
    </location>
</feature>
<feature type="transmembrane region" description="Helical" evidence="16">
    <location>
        <begin position="12"/>
        <end position="31"/>
    </location>
</feature>
<dbReference type="SUPFAM" id="SSF63380">
    <property type="entry name" value="Riboflavin synthase domain-like"/>
    <property type="match status" value="1"/>
</dbReference>
<dbReference type="InterPro" id="IPR004338">
    <property type="entry name" value="NqrB/RnfD"/>
</dbReference>
<evidence type="ECO:0000256" key="11">
    <source>
        <dbReference type="ARBA" id="ARBA00022989"/>
    </source>
</evidence>
<feature type="transmembrane region" description="Helical" evidence="16">
    <location>
        <begin position="226"/>
        <end position="245"/>
    </location>
</feature>
<dbReference type="SUPFAM" id="SSF52343">
    <property type="entry name" value="Ferredoxin reductase-like, C-terminal NADP-linked domain"/>
    <property type="match status" value="1"/>
</dbReference>
<keyword evidence="19" id="KW-1185">Reference proteome</keyword>
<proteinExistence type="predicted"/>
<feature type="transmembrane region" description="Helical" evidence="16">
    <location>
        <begin position="172"/>
        <end position="190"/>
    </location>
</feature>
<keyword evidence="2" id="KW-0813">Transport</keyword>
<feature type="transmembrane region" description="Helical" evidence="16">
    <location>
        <begin position="118"/>
        <end position="137"/>
    </location>
</feature>
<dbReference type="PANTHER" id="PTHR47354">
    <property type="entry name" value="NADH OXIDOREDUCTASE HCR"/>
    <property type="match status" value="1"/>
</dbReference>
<dbReference type="InterPro" id="IPR017927">
    <property type="entry name" value="FAD-bd_FR_type"/>
</dbReference>
<evidence type="ECO:0000256" key="14">
    <source>
        <dbReference type="ARBA" id="ARBA00023014"/>
    </source>
</evidence>
<dbReference type="PANTHER" id="PTHR47354:SF8">
    <property type="entry name" value="1,2-PHENYLACETYL-COA EPOXIDASE, SUBUNIT E"/>
    <property type="match status" value="1"/>
</dbReference>
<dbReference type="InterPro" id="IPR039261">
    <property type="entry name" value="FNR_nucleotide-bd"/>
</dbReference>
<evidence type="ECO:0000256" key="16">
    <source>
        <dbReference type="SAM" id="Phobius"/>
    </source>
</evidence>
<evidence type="ECO:0000256" key="4">
    <source>
        <dbReference type="ARBA" id="ARBA00022630"/>
    </source>
</evidence>
<evidence type="ECO:0000256" key="12">
    <source>
        <dbReference type="ARBA" id="ARBA00023002"/>
    </source>
</evidence>
<dbReference type="Pfam" id="PF00175">
    <property type="entry name" value="NAD_binding_1"/>
    <property type="match status" value="1"/>
</dbReference>
<organism evidence="18 19">
    <name type="scientific">Gordonia sesuvii</name>
    <dbReference type="NCBI Taxonomy" id="3116777"/>
    <lineage>
        <taxon>Bacteria</taxon>
        <taxon>Bacillati</taxon>
        <taxon>Actinomycetota</taxon>
        <taxon>Actinomycetes</taxon>
        <taxon>Mycobacteriales</taxon>
        <taxon>Gordoniaceae</taxon>
        <taxon>Gordonia</taxon>
    </lineage>
</organism>
<feature type="transmembrane region" description="Helical" evidence="16">
    <location>
        <begin position="73"/>
        <end position="106"/>
    </location>
</feature>
<keyword evidence="4" id="KW-0285">Flavoprotein</keyword>
<dbReference type="CDD" id="cd00322">
    <property type="entry name" value="FNR_like"/>
    <property type="match status" value="1"/>
</dbReference>
<evidence type="ECO:0000256" key="3">
    <source>
        <dbReference type="ARBA" id="ARBA00022553"/>
    </source>
</evidence>
<keyword evidence="6 16" id="KW-0812">Transmembrane</keyword>
<dbReference type="InterPro" id="IPR050415">
    <property type="entry name" value="MRET"/>
</dbReference>
<keyword evidence="12" id="KW-0560">Oxidoreductase</keyword>
<evidence type="ECO:0000256" key="1">
    <source>
        <dbReference type="ARBA" id="ARBA00001974"/>
    </source>
</evidence>
<feature type="transmembrane region" description="Helical" evidence="16">
    <location>
        <begin position="196"/>
        <end position="214"/>
    </location>
</feature>
<keyword evidence="13" id="KW-0408">Iron</keyword>
<dbReference type="InterPro" id="IPR001433">
    <property type="entry name" value="OxRdtase_FAD/NAD-bd"/>
</dbReference>
<dbReference type="InterPro" id="IPR017938">
    <property type="entry name" value="Riboflavin_synthase-like_b-brl"/>
</dbReference>
<comment type="cofactor">
    <cofactor evidence="1">
        <name>FAD</name>
        <dbReference type="ChEBI" id="CHEBI:57692"/>
    </cofactor>
</comment>
<evidence type="ECO:0000256" key="5">
    <source>
        <dbReference type="ARBA" id="ARBA00022643"/>
    </source>
</evidence>
<dbReference type="EMBL" id="JAZDUF010000001">
    <property type="protein sequence ID" value="MEE3849242.1"/>
    <property type="molecule type" value="Genomic_DNA"/>
</dbReference>
<sequence length="523" mass="55792">MTKLIPTWLTAHRAVLLALVALAAVAFVVAGTNDEFAYSAGELALSLLIAVAVSGAVTYGCAAIVRVPPGSDSWLITALILFFILPGVADTGAAATVAVGAAAAALSKYVLVWRHRLVVNPAVAGAVVVYGLAYGDVGSIGYPIWWVAAEPLAVAMVVIGVLLVTVLREWRLVVVFLAASLVTIGVLELTEGGQSLQFWAVSSPTFFVAAIMLPEPLTSPTTRLHRAIYGVLVGVLMYWQVSIHVTDAFTIEFVPEVALLVGALYAFGVRLATRNPAAGRVPLTLAAQPDKPGPRAQPIAANTYELELHSPSPVTFRPGQWAMLSAPEWSRPVWRSSRRVFSYAESPGATPIRFAFTSSGEGSHFKRSLITGGTRRVHLDSSGGDFTLPRGRDTPVVLLASGIGITPFRSMLAAALADDGADLRRFTVISVVRAADRVVYGDVLRVAREADATVRVVESVDSADGFDESALREVLDGNVDDAAHYYVSGNPGFVRATASAIRRVDPSTRWRFWRVHTDAFLGY</sequence>
<gene>
    <name evidence="18" type="ORF">VZC37_02790</name>
</gene>
<evidence type="ECO:0000256" key="7">
    <source>
        <dbReference type="ARBA" id="ARBA00022714"/>
    </source>
</evidence>
<evidence type="ECO:0000313" key="19">
    <source>
        <dbReference type="Proteomes" id="UP001347146"/>
    </source>
</evidence>
<keyword evidence="11 16" id="KW-1133">Transmembrane helix</keyword>
<dbReference type="PROSITE" id="PS51384">
    <property type="entry name" value="FAD_FR"/>
    <property type="match status" value="1"/>
</dbReference>
<dbReference type="RefSeq" id="WP_330430887.1">
    <property type="nucleotide sequence ID" value="NZ_JAZDUF010000001.1"/>
</dbReference>
<keyword evidence="8" id="KW-0479">Metal-binding</keyword>
<evidence type="ECO:0000313" key="18">
    <source>
        <dbReference type="EMBL" id="MEE3849242.1"/>
    </source>
</evidence>
<evidence type="ECO:0000256" key="8">
    <source>
        <dbReference type="ARBA" id="ARBA00022723"/>
    </source>
</evidence>
<evidence type="ECO:0000256" key="2">
    <source>
        <dbReference type="ARBA" id="ARBA00022448"/>
    </source>
</evidence>
<name>A0ABU7M800_9ACTN</name>
<keyword evidence="7" id="KW-0001">2Fe-2S</keyword>